<name>A0A015UFY0_BACFG</name>
<reference evidence="1 2" key="1">
    <citation type="submission" date="2014-02" db="EMBL/GenBank/DDBJ databases">
        <authorList>
            <person name="Sears C."/>
            <person name="Carroll K."/>
            <person name="Sack B.R."/>
            <person name="Qadri F."/>
            <person name="Myers L.L."/>
            <person name="Chung G.-T."/>
            <person name="Escheverria P."/>
            <person name="Fraser C.M."/>
            <person name="Sadzewicz L."/>
            <person name="Shefchek K.A."/>
            <person name="Tallon L."/>
            <person name="Das S.P."/>
            <person name="Daugherty S."/>
            <person name="Mongodin E.F."/>
        </authorList>
    </citation>
    <scope>NUCLEOTIDE SEQUENCE [LARGE SCALE GENOMIC DNA]</scope>
    <source>
        <strain evidence="2">3988T(B)14</strain>
    </source>
</reference>
<dbReference type="PATRIC" id="fig|1339315.3.peg.4020"/>
<dbReference type="Proteomes" id="UP000020529">
    <property type="component" value="Unassembled WGS sequence"/>
</dbReference>
<evidence type="ECO:0000313" key="1">
    <source>
        <dbReference type="EMBL" id="EXY72863.1"/>
    </source>
</evidence>
<dbReference type="EMBL" id="JGCY01000387">
    <property type="protein sequence ID" value="EXY72863.1"/>
    <property type="molecule type" value="Genomic_DNA"/>
</dbReference>
<accession>A0A015UFY0</accession>
<evidence type="ECO:0000313" key="2">
    <source>
        <dbReference type="Proteomes" id="UP000020529"/>
    </source>
</evidence>
<dbReference type="AlphaFoldDB" id="A0A015UFY0"/>
<gene>
    <name evidence="1" type="ORF">M124_3358</name>
</gene>
<protein>
    <submittedName>
        <fullName evidence="1">Uncharacterized protein</fullName>
    </submittedName>
</protein>
<proteinExistence type="predicted"/>
<comment type="caution">
    <text evidence="1">The sequence shown here is derived from an EMBL/GenBank/DDBJ whole genome shotgun (WGS) entry which is preliminary data.</text>
</comment>
<sequence length="83" mass="9700">MITYIVLFKDGFFSVFLSGCLTDTELSFLPERYSRCFRVDDMIQKEPFTAQYASYIDKCDQSDRRKNELEPFFPSCLSLGAKE</sequence>
<organism evidence="1 2">
    <name type="scientific">Bacteroides fragilis str. 3988T(B)14</name>
    <dbReference type="NCBI Taxonomy" id="1339315"/>
    <lineage>
        <taxon>Bacteria</taxon>
        <taxon>Pseudomonadati</taxon>
        <taxon>Bacteroidota</taxon>
        <taxon>Bacteroidia</taxon>
        <taxon>Bacteroidales</taxon>
        <taxon>Bacteroidaceae</taxon>
        <taxon>Bacteroides</taxon>
    </lineage>
</organism>